<dbReference type="SFLD" id="SFLDG01150">
    <property type="entry name" value="Main.1:_Beta-like"/>
    <property type="match status" value="1"/>
</dbReference>
<dbReference type="PROSITE" id="PS50404">
    <property type="entry name" value="GST_NTER"/>
    <property type="match status" value="1"/>
</dbReference>
<dbReference type="InterPro" id="IPR040079">
    <property type="entry name" value="Glutathione_S-Trfase"/>
</dbReference>
<dbReference type="Gene3D" id="1.20.1050.10">
    <property type="match status" value="1"/>
</dbReference>
<dbReference type="InterPro" id="IPR010987">
    <property type="entry name" value="Glutathione-S-Trfase_C-like"/>
</dbReference>
<protein>
    <submittedName>
        <fullName evidence="5">Glutathione S-transferase family protein</fullName>
    </submittedName>
</protein>
<reference evidence="5 6" key="1">
    <citation type="submission" date="2018-07" db="EMBL/GenBank/DDBJ databases">
        <authorList>
            <person name="Quirk P.G."/>
            <person name="Krulwich T.A."/>
        </authorList>
    </citation>
    <scope>NUCLEOTIDE SEQUENCE [LARGE SCALE GENOMIC DNA]</scope>
    <source>
        <strain evidence="5 6">CC-BB4</strain>
    </source>
</reference>
<name>A0A345ZZW9_9HYPH</name>
<dbReference type="InterPro" id="IPR004045">
    <property type="entry name" value="Glutathione_S-Trfase_N"/>
</dbReference>
<gene>
    <name evidence="5" type="ORF">DW352_19245</name>
</gene>
<evidence type="ECO:0000259" key="3">
    <source>
        <dbReference type="PROSITE" id="PS50404"/>
    </source>
</evidence>
<dbReference type="FunFam" id="3.40.30.10:FF:000039">
    <property type="entry name" value="Glutathione S-transferase domain"/>
    <property type="match status" value="1"/>
</dbReference>
<dbReference type="PANTHER" id="PTHR44051">
    <property type="entry name" value="GLUTATHIONE S-TRANSFERASE-RELATED"/>
    <property type="match status" value="1"/>
</dbReference>
<dbReference type="PANTHER" id="PTHR44051:SF19">
    <property type="entry name" value="DISULFIDE-BOND OXIDOREDUCTASE YFCG"/>
    <property type="match status" value="1"/>
</dbReference>
<dbReference type="KEGG" id="ptaw:DW352_19245"/>
<sequence length="209" mass="23483">MLKIWGRNNSINVQKVMWTIGELKLEHTRLDVGGAFGKTKEAPYLSMNPNALVPTLEEDDGFILWESNSIVRYLAAKHDKAGALEPKDLRARALASQWMDWQLSVANPAITPVFWGLIRTPPEKRDHAVIETQTKKTIEAMAMLDERLGKSPYVAGDAFSYGDIPVGCVCYRFVNLIKDRPPMPNLDRWFASISSRQGFKDHVGSVPLT</sequence>
<dbReference type="InterPro" id="IPR036249">
    <property type="entry name" value="Thioredoxin-like_sf"/>
</dbReference>
<dbReference type="SFLD" id="SFLDG00358">
    <property type="entry name" value="Main_(cytGST)"/>
    <property type="match status" value="1"/>
</dbReference>
<dbReference type="RefSeq" id="WP_115692845.1">
    <property type="nucleotide sequence ID" value="NZ_CP031417.1"/>
</dbReference>
<dbReference type="AlphaFoldDB" id="A0A345ZZW9"/>
<dbReference type="OrthoDB" id="9810080at2"/>
<evidence type="ECO:0000313" key="5">
    <source>
        <dbReference type="EMBL" id="AXK82466.1"/>
    </source>
</evidence>
<feature type="domain" description="GST C-terminal" evidence="4">
    <location>
        <begin position="88"/>
        <end position="209"/>
    </location>
</feature>
<dbReference type="Pfam" id="PF13410">
    <property type="entry name" value="GST_C_2"/>
    <property type="match status" value="1"/>
</dbReference>
<dbReference type="PROSITE" id="PS50405">
    <property type="entry name" value="GST_CTER"/>
    <property type="match status" value="1"/>
</dbReference>
<feature type="domain" description="GST N-terminal" evidence="3">
    <location>
        <begin position="1"/>
        <end position="82"/>
    </location>
</feature>
<dbReference type="Pfam" id="PF13409">
    <property type="entry name" value="GST_N_2"/>
    <property type="match status" value="1"/>
</dbReference>
<dbReference type="EMBL" id="CP031417">
    <property type="protein sequence ID" value="AXK82466.1"/>
    <property type="molecule type" value="Genomic_DNA"/>
</dbReference>
<dbReference type="GO" id="GO:0016740">
    <property type="term" value="F:transferase activity"/>
    <property type="evidence" value="ECO:0007669"/>
    <property type="project" value="UniProtKB-KW"/>
</dbReference>
<dbReference type="SFLD" id="SFLDS00019">
    <property type="entry name" value="Glutathione_Transferase_(cytos"/>
    <property type="match status" value="1"/>
</dbReference>
<proteinExistence type="inferred from homology"/>
<comment type="similarity">
    <text evidence="1">Belongs to the GST superfamily.</text>
</comment>
<dbReference type="InterPro" id="IPR036282">
    <property type="entry name" value="Glutathione-S-Trfase_C_sf"/>
</dbReference>
<dbReference type="SUPFAM" id="SSF52833">
    <property type="entry name" value="Thioredoxin-like"/>
    <property type="match status" value="1"/>
</dbReference>
<keyword evidence="6" id="KW-1185">Reference proteome</keyword>
<keyword evidence="2 5" id="KW-0808">Transferase</keyword>
<dbReference type="CDD" id="cd03047">
    <property type="entry name" value="GST_N_2"/>
    <property type="match status" value="1"/>
</dbReference>
<organism evidence="5 6">
    <name type="scientific">Pseudolabrys taiwanensis</name>
    <dbReference type="NCBI Taxonomy" id="331696"/>
    <lineage>
        <taxon>Bacteria</taxon>
        <taxon>Pseudomonadati</taxon>
        <taxon>Pseudomonadota</taxon>
        <taxon>Alphaproteobacteria</taxon>
        <taxon>Hyphomicrobiales</taxon>
        <taxon>Xanthobacteraceae</taxon>
        <taxon>Pseudolabrys</taxon>
    </lineage>
</organism>
<evidence type="ECO:0000256" key="2">
    <source>
        <dbReference type="ARBA" id="ARBA00022679"/>
    </source>
</evidence>
<dbReference type="SUPFAM" id="SSF47616">
    <property type="entry name" value="GST C-terminal domain-like"/>
    <property type="match status" value="1"/>
</dbReference>
<dbReference type="Proteomes" id="UP000254889">
    <property type="component" value="Chromosome"/>
</dbReference>
<evidence type="ECO:0000313" key="6">
    <source>
        <dbReference type="Proteomes" id="UP000254889"/>
    </source>
</evidence>
<evidence type="ECO:0000259" key="4">
    <source>
        <dbReference type="PROSITE" id="PS50405"/>
    </source>
</evidence>
<accession>A0A345ZZW9</accession>
<dbReference type="Gene3D" id="3.40.30.10">
    <property type="entry name" value="Glutaredoxin"/>
    <property type="match status" value="1"/>
</dbReference>
<evidence type="ECO:0000256" key="1">
    <source>
        <dbReference type="ARBA" id="ARBA00007409"/>
    </source>
</evidence>